<proteinExistence type="predicted"/>
<evidence type="ECO:0000259" key="1">
    <source>
        <dbReference type="Pfam" id="PF12728"/>
    </source>
</evidence>
<dbReference type="RefSeq" id="WP_148913303.1">
    <property type="nucleotide sequence ID" value="NZ_VSZS01000054.1"/>
</dbReference>
<dbReference type="InterPro" id="IPR009061">
    <property type="entry name" value="DNA-bd_dom_put_sf"/>
</dbReference>
<accession>A0A5D4H1Z5</accession>
<dbReference type="Pfam" id="PF12728">
    <property type="entry name" value="HTH_17"/>
    <property type="match status" value="1"/>
</dbReference>
<reference evidence="2 3" key="2">
    <citation type="submission" date="2019-09" db="EMBL/GenBank/DDBJ databases">
        <title>Mesorhizobium sp. MaA-C15 isolated from Microcystis aeruginosa.</title>
        <authorList>
            <person name="Jeong S.E."/>
            <person name="Jin H.M."/>
            <person name="Jeon C.O."/>
        </authorList>
    </citation>
    <scope>NUCLEOTIDE SEQUENCE [LARGE SCALE GENOMIC DNA]</scope>
    <source>
        <strain evidence="2 3">MaA-C15</strain>
    </source>
</reference>
<feature type="domain" description="Helix-turn-helix" evidence="1">
    <location>
        <begin position="6"/>
        <end position="56"/>
    </location>
</feature>
<dbReference type="SUPFAM" id="SSF46955">
    <property type="entry name" value="Putative DNA-binding domain"/>
    <property type="match status" value="1"/>
</dbReference>
<dbReference type="Proteomes" id="UP000323258">
    <property type="component" value="Unassembled WGS sequence"/>
</dbReference>
<reference evidence="2 3" key="1">
    <citation type="submission" date="2019-08" db="EMBL/GenBank/DDBJ databases">
        <authorList>
            <person name="Seo Y.L."/>
        </authorList>
    </citation>
    <scope>NUCLEOTIDE SEQUENCE [LARGE SCALE GENOMIC DNA]</scope>
    <source>
        <strain evidence="2 3">MaA-C15</strain>
    </source>
</reference>
<comment type="caution">
    <text evidence="2">The sequence shown here is derived from an EMBL/GenBank/DDBJ whole genome shotgun (WGS) entry which is preliminary data.</text>
</comment>
<gene>
    <name evidence="2" type="ORF">FY036_03435</name>
</gene>
<dbReference type="EMBL" id="VSZS01000054">
    <property type="protein sequence ID" value="TYR34886.1"/>
    <property type="molecule type" value="Genomic_DNA"/>
</dbReference>
<dbReference type="OrthoDB" id="9806994at2"/>
<evidence type="ECO:0000313" key="2">
    <source>
        <dbReference type="EMBL" id="TYR34886.1"/>
    </source>
</evidence>
<sequence length="64" mass="7458">MKENTYLTQLELADVIKISPKTLEAMRQKGTGPIYRKFGRRVLYATKDIDAFLNDHSFRSTSEY</sequence>
<organism evidence="2 3">
    <name type="scientific">Neoaquamicrobium microcysteis</name>
    <dbReference type="NCBI Taxonomy" id="2682781"/>
    <lineage>
        <taxon>Bacteria</taxon>
        <taxon>Pseudomonadati</taxon>
        <taxon>Pseudomonadota</taxon>
        <taxon>Alphaproteobacteria</taxon>
        <taxon>Hyphomicrobiales</taxon>
        <taxon>Phyllobacteriaceae</taxon>
        <taxon>Neoaquamicrobium</taxon>
    </lineage>
</organism>
<keyword evidence="3" id="KW-1185">Reference proteome</keyword>
<protein>
    <submittedName>
        <fullName evidence="2">Helix-turn-helix domain-containing protein</fullName>
    </submittedName>
</protein>
<evidence type="ECO:0000313" key="3">
    <source>
        <dbReference type="Proteomes" id="UP000323258"/>
    </source>
</evidence>
<name>A0A5D4H1Z5_9HYPH</name>
<dbReference type="InterPro" id="IPR041657">
    <property type="entry name" value="HTH_17"/>
</dbReference>
<dbReference type="AlphaFoldDB" id="A0A5D4H1Z5"/>